<evidence type="ECO:0000313" key="3">
    <source>
        <dbReference type="Proteomes" id="UP000188246"/>
    </source>
</evidence>
<dbReference type="OrthoDB" id="9759709at2"/>
<protein>
    <recommendedName>
        <fullName evidence="1">Glycosyl hydrolase family 32 C-terminal domain-containing protein</fullName>
    </recommendedName>
</protein>
<dbReference type="AlphaFoldDB" id="A0A1Q2D7F1"/>
<dbReference type="Gene3D" id="2.60.120.560">
    <property type="entry name" value="Exo-inulinase, domain 1"/>
    <property type="match status" value="1"/>
</dbReference>
<name>A0A1Q2D7F1_9ENTE</name>
<evidence type="ECO:0000313" key="2">
    <source>
        <dbReference type="EMBL" id="AQP54225.1"/>
    </source>
</evidence>
<dbReference type="PANTHER" id="PTHR43101:SF1">
    <property type="entry name" value="BETA-FRUCTOSIDASE"/>
    <property type="match status" value="1"/>
</dbReference>
<dbReference type="InterPro" id="IPR013320">
    <property type="entry name" value="ConA-like_dom_sf"/>
</dbReference>
<dbReference type="InterPro" id="IPR051214">
    <property type="entry name" value="GH32_Enzymes"/>
</dbReference>
<feature type="domain" description="Glycosyl hydrolase family 32 C-terminal" evidence="1">
    <location>
        <begin position="74"/>
        <end position="185"/>
    </location>
</feature>
<dbReference type="STRING" id="633807.BW732_08315"/>
<sequence>MPQAFYGKDDEPIVMGWFGCGEPVYPNDNECWKHGLTVPNIMTIQNNKLRRYPTNDMLSAFEFIERTISNDYLLSSKHSHLRFELTQTEEFSLKVGTEDNYWELTTDCSNQTISIDRSHLIQLIDEEYGMTRSVAYDQFGTDPITVDIFLDNSFVEVYLNQGEVVFSFRVFIASDEQRAIFSQAKQIEYSLYQEKIQ</sequence>
<reference evidence="2 3" key="1">
    <citation type="journal article" date="2010" name="Int. J. Syst. Evol. Microbiol.">
        <title>Vagococcus penaei sp. nov., isolated from spoilage microbiota of cooked shrimp (Penaeus vannamei).</title>
        <authorList>
            <person name="Jaffres E."/>
            <person name="Prevost H."/>
            <person name="Rossero A."/>
            <person name="Joffraud J.J."/>
            <person name="Dousset X."/>
        </authorList>
    </citation>
    <scope>NUCLEOTIDE SEQUENCE [LARGE SCALE GENOMIC DNA]</scope>
    <source>
        <strain evidence="2 3">CD276</strain>
    </source>
</reference>
<dbReference type="KEGG" id="vpi:BW732_08315"/>
<organism evidence="2 3">
    <name type="scientific">Vagococcus penaei</name>
    <dbReference type="NCBI Taxonomy" id="633807"/>
    <lineage>
        <taxon>Bacteria</taxon>
        <taxon>Bacillati</taxon>
        <taxon>Bacillota</taxon>
        <taxon>Bacilli</taxon>
        <taxon>Lactobacillales</taxon>
        <taxon>Enterococcaceae</taxon>
        <taxon>Vagococcus</taxon>
    </lineage>
</organism>
<dbReference type="Proteomes" id="UP000188246">
    <property type="component" value="Chromosome"/>
</dbReference>
<dbReference type="InterPro" id="IPR013189">
    <property type="entry name" value="Glyco_hydro_32_C"/>
</dbReference>
<dbReference type="RefSeq" id="WP_077276302.1">
    <property type="nucleotide sequence ID" value="NZ_CP019609.1"/>
</dbReference>
<accession>A0A1Q2D7F1</accession>
<gene>
    <name evidence="2" type="ORF">BW732_08315</name>
</gene>
<proteinExistence type="predicted"/>
<dbReference type="EMBL" id="CP019609">
    <property type="protein sequence ID" value="AQP54225.1"/>
    <property type="molecule type" value="Genomic_DNA"/>
</dbReference>
<dbReference type="PANTHER" id="PTHR43101">
    <property type="entry name" value="BETA-FRUCTOSIDASE"/>
    <property type="match status" value="1"/>
</dbReference>
<keyword evidence="3" id="KW-1185">Reference proteome</keyword>
<evidence type="ECO:0000259" key="1">
    <source>
        <dbReference type="Pfam" id="PF08244"/>
    </source>
</evidence>
<dbReference type="Pfam" id="PF08244">
    <property type="entry name" value="Glyco_hydro_32C"/>
    <property type="match status" value="1"/>
</dbReference>
<dbReference type="SUPFAM" id="SSF49899">
    <property type="entry name" value="Concanavalin A-like lectins/glucanases"/>
    <property type="match status" value="1"/>
</dbReference>